<organism evidence="2 3">
    <name type="scientific">Microbacterium elymi</name>
    <dbReference type="NCBI Taxonomy" id="2909587"/>
    <lineage>
        <taxon>Bacteria</taxon>
        <taxon>Bacillati</taxon>
        <taxon>Actinomycetota</taxon>
        <taxon>Actinomycetes</taxon>
        <taxon>Micrococcales</taxon>
        <taxon>Microbacteriaceae</taxon>
        <taxon>Microbacterium</taxon>
    </lineage>
</organism>
<protein>
    <submittedName>
        <fullName evidence="2">Glycosyltransferase family protein</fullName>
    </submittedName>
</protein>
<evidence type="ECO:0000313" key="2">
    <source>
        <dbReference type="EMBL" id="UUT34484.1"/>
    </source>
</evidence>
<proteinExistence type="predicted"/>
<dbReference type="Proteomes" id="UP001054811">
    <property type="component" value="Chromosome"/>
</dbReference>
<feature type="region of interest" description="Disordered" evidence="1">
    <location>
        <begin position="258"/>
        <end position="280"/>
    </location>
</feature>
<dbReference type="CDD" id="cd00761">
    <property type="entry name" value="Glyco_tranf_GTA_type"/>
    <property type="match status" value="1"/>
</dbReference>
<reference evidence="2" key="1">
    <citation type="submission" date="2022-01" db="EMBL/GenBank/DDBJ databases">
        <title>Microbacterium eymi and Microbacterium rhizovicinus sp. nov., isolated from the rhizospheric soil of Elymus tsukushiensis, a plant native to the Dokdo Islands, Republic of Korea.</title>
        <authorList>
            <person name="Hwang Y.J."/>
        </authorList>
    </citation>
    <scope>NUCLEOTIDE SEQUENCE</scope>
    <source>
        <strain evidence="2">KUDC0405</strain>
    </source>
</reference>
<evidence type="ECO:0000313" key="3">
    <source>
        <dbReference type="Proteomes" id="UP001054811"/>
    </source>
</evidence>
<dbReference type="RefSeq" id="WP_259611007.1">
    <property type="nucleotide sequence ID" value="NZ_CP091139.2"/>
</dbReference>
<accession>A0ABY5NH98</accession>
<sequence>MSDDATAPAEGARTPVSIVCVFNDPDVLASCLQRSIDAGRVDASETQFLPVDNRDGVFATAGAALNHGAAQAENDVIVFVHQDVYLHSLVELERVAGELLADASVGVVGAAGIDAHKRIQGRIRDRVIALGAAAPTWRDVESMDEVLFMITRRQWADEPLADQASLGWHAYAVEYSARMRSRGRRAAVRDIPLTHNSLTVNLDRLDVAHRWVGDAYPGLLPLQTTCGTIEAGGSPGGWSRLAPQGTGPGTVGTRVLGGCPSPGTRHPERHRARRRAVRHR</sequence>
<evidence type="ECO:0000256" key="1">
    <source>
        <dbReference type="SAM" id="MobiDB-lite"/>
    </source>
</evidence>
<gene>
    <name evidence="2" type="ORF">L2X98_28430</name>
</gene>
<dbReference type="EMBL" id="CP091139">
    <property type="protein sequence ID" value="UUT34484.1"/>
    <property type="molecule type" value="Genomic_DNA"/>
</dbReference>
<name>A0ABY5NH98_9MICO</name>
<dbReference type="SUPFAM" id="SSF53448">
    <property type="entry name" value="Nucleotide-diphospho-sugar transferases"/>
    <property type="match status" value="1"/>
</dbReference>
<keyword evidence="3" id="KW-1185">Reference proteome</keyword>
<dbReference type="InterPro" id="IPR029044">
    <property type="entry name" value="Nucleotide-diphossugar_trans"/>
</dbReference>
<dbReference type="Gene3D" id="3.90.550.10">
    <property type="entry name" value="Spore Coat Polysaccharide Biosynthesis Protein SpsA, Chain A"/>
    <property type="match status" value="1"/>
</dbReference>
<feature type="compositionally biased region" description="Basic residues" evidence="1">
    <location>
        <begin position="267"/>
        <end position="280"/>
    </location>
</feature>